<comment type="caution">
    <text evidence="2">The sequence shown here is derived from an EMBL/GenBank/DDBJ whole genome shotgun (WGS) entry which is preliminary data.</text>
</comment>
<dbReference type="InParanoid" id="A0A1V9X246"/>
<evidence type="ECO:0000256" key="1">
    <source>
        <dbReference type="SAM" id="MobiDB-lite"/>
    </source>
</evidence>
<evidence type="ECO:0000313" key="2">
    <source>
        <dbReference type="EMBL" id="OQR67466.1"/>
    </source>
</evidence>
<reference evidence="2 3" key="1">
    <citation type="journal article" date="2017" name="Gigascience">
        <title>Draft genome of the honey bee ectoparasitic mite, Tropilaelaps mercedesae, is shaped by the parasitic life history.</title>
        <authorList>
            <person name="Dong X."/>
            <person name="Armstrong S.D."/>
            <person name="Xia D."/>
            <person name="Makepeace B.L."/>
            <person name="Darby A.C."/>
            <person name="Kadowaki T."/>
        </authorList>
    </citation>
    <scope>NUCLEOTIDE SEQUENCE [LARGE SCALE GENOMIC DNA]</scope>
    <source>
        <strain evidence="2">Wuxi-XJTLU</strain>
    </source>
</reference>
<name>A0A1V9X246_9ACAR</name>
<sequence length="153" mass="17185">MYPTRLGRWFERTVRVRLAWSSAIEFRSGIEKEQRRDDDPINATVFMRKTSLSVSLHEGPRSSSSFRPTCSTRAPSQRANHPQLPEQDNGPLETRTPGDVPPVILGEGLAVVCGTQASQHGQEEYAKRKPPTNGVARRQTRRVHATHVRMNSA</sequence>
<evidence type="ECO:0000313" key="3">
    <source>
        <dbReference type="Proteomes" id="UP000192247"/>
    </source>
</evidence>
<gene>
    <name evidence="2" type="ORF">BIW11_13510</name>
</gene>
<keyword evidence="3" id="KW-1185">Reference proteome</keyword>
<protein>
    <submittedName>
        <fullName evidence="2">Uncharacterized protein</fullName>
    </submittedName>
</protein>
<proteinExistence type="predicted"/>
<dbReference type="AlphaFoldDB" id="A0A1V9X246"/>
<organism evidence="2 3">
    <name type="scientific">Tropilaelaps mercedesae</name>
    <dbReference type="NCBI Taxonomy" id="418985"/>
    <lineage>
        <taxon>Eukaryota</taxon>
        <taxon>Metazoa</taxon>
        <taxon>Ecdysozoa</taxon>
        <taxon>Arthropoda</taxon>
        <taxon>Chelicerata</taxon>
        <taxon>Arachnida</taxon>
        <taxon>Acari</taxon>
        <taxon>Parasitiformes</taxon>
        <taxon>Mesostigmata</taxon>
        <taxon>Gamasina</taxon>
        <taxon>Dermanyssoidea</taxon>
        <taxon>Laelapidae</taxon>
        <taxon>Tropilaelaps</taxon>
    </lineage>
</organism>
<dbReference type="EMBL" id="MNPL01028775">
    <property type="protein sequence ID" value="OQR67466.1"/>
    <property type="molecule type" value="Genomic_DNA"/>
</dbReference>
<feature type="compositionally biased region" description="Polar residues" evidence="1">
    <location>
        <begin position="61"/>
        <end position="80"/>
    </location>
</feature>
<feature type="region of interest" description="Disordered" evidence="1">
    <location>
        <begin position="51"/>
        <end position="103"/>
    </location>
</feature>
<accession>A0A1V9X246</accession>
<dbReference type="Proteomes" id="UP000192247">
    <property type="component" value="Unassembled WGS sequence"/>
</dbReference>